<protein>
    <submittedName>
        <fullName evidence="1">Uncharacterized protein</fullName>
    </submittedName>
</protein>
<name>A0AAE3EBL2_9FIRM</name>
<dbReference type="EMBL" id="JAJEQR010000045">
    <property type="protein sequence ID" value="MCC2231951.1"/>
    <property type="molecule type" value="Genomic_DNA"/>
</dbReference>
<dbReference type="RefSeq" id="WP_349199380.1">
    <property type="nucleotide sequence ID" value="NZ_JBBNHI010000176.1"/>
</dbReference>
<dbReference type="Proteomes" id="UP001198182">
    <property type="component" value="Unassembled WGS sequence"/>
</dbReference>
<organism evidence="1 2">
    <name type="scientific">Hominifimenecus microfluidus</name>
    <dbReference type="NCBI Taxonomy" id="2885348"/>
    <lineage>
        <taxon>Bacteria</taxon>
        <taxon>Bacillati</taxon>
        <taxon>Bacillota</taxon>
        <taxon>Clostridia</taxon>
        <taxon>Lachnospirales</taxon>
        <taxon>Lachnospiraceae</taxon>
        <taxon>Hominifimenecus</taxon>
    </lineage>
</organism>
<sequence>MGMIYSVDFLELAEKINPLAFVKYLKDTGWMLFQTKKSYVKIFQLEREDNFYQVTIPMDKVLRDYREAMYKAISIVAEAESKSIEELILYLLNPNTDILKIRLNKKGVEAGNILFDDAIKLYENAKKLLAATALDIIHPKKYHQGRIDDAVSKFLSSCRYGQTEIGSYIVSVVCPFAEFDNKNEFHQLSIFSDEEKCENSLTRKVTSRLMSNISTIKRHIDDGETSELSNLGNDNLISANFYEALVGLNLSGEDTSVEFMAEWSPAITPPSNAQNRIMLTNDYYQPIQTAIDTLKEETSTATKIIGRIKKLESSPDVQTRRTGKITVVYLDDTDKRKTVTVDLEKSDYDRAIEAHEKGSHVEIIGKLSSGKRATMTCESFGIID</sequence>
<evidence type="ECO:0000313" key="1">
    <source>
        <dbReference type="EMBL" id="MCC2231951.1"/>
    </source>
</evidence>
<gene>
    <name evidence="1" type="ORF">LKD81_13255</name>
</gene>
<evidence type="ECO:0000313" key="2">
    <source>
        <dbReference type="Proteomes" id="UP001198182"/>
    </source>
</evidence>
<proteinExistence type="predicted"/>
<dbReference type="AlphaFoldDB" id="A0AAE3EBL2"/>
<comment type="caution">
    <text evidence="1">The sequence shown here is derived from an EMBL/GenBank/DDBJ whole genome shotgun (WGS) entry which is preliminary data.</text>
</comment>
<accession>A0AAE3EBL2</accession>
<reference evidence="1" key="1">
    <citation type="submission" date="2021-10" db="EMBL/GenBank/DDBJ databases">
        <title>Anaerobic single-cell dispensing facilitates the cultivation of human gut bacteria.</title>
        <authorList>
            <person name="Afrizal A."/>
        </authorList>
    </citation>
    <scope>NUCLEOTIDE SEQUENCE</scope>
    <source>
        <strain evidence="1">CLA-AA-H215</strain>
    </source>
</reference>
<keyword evidence="2" id="KW-1185">Reference proteome</keyword>